<dbReference type="PROSITE" id="PS50928">
    <property type="entry name" value="ABC_TM1"/>
    <property type="match status" value="1"/>
</dbReference>
<sequence>MSVVAQDVADDRDDDAIVAPTARWRRAARWLRRNPVSAAAIVVIGLLVFIAVFAPVLEPYKPDVPDPMAVLKPPSWAHPLGTDGFGRDVLSRIIDATTLDLSIALAATLVALSIGMVVGALSGYRGGWVDLIVLRLVDVLMAFPAFVLAMGITAALGNSIANVAIALSMTQLPAYIRLVRGEMLRVRTLEYAEAAVSIGNPSWRVALVHLLPNCLPPLTVQATLAMGYAVLTMASLSFIGLGIAPPQSEWGSMTADGATYMSTGEWWLFVFPGVAIVVTVLAFNLVGDALRDLLDPRLRGTR</sequence>
<evidence type="ECO:0000256" key="7">
    <source>
        <dbReference type="ARBA" id="ARBA00022989"/>
    </source>
</evidence>
<dbReference type="Pfam" id="PF00528">
    <property type="entry name" value="BPD_transp_1"/>
    <property type="match status" value="1"/>
</dbReference>
<evidence type="ECO:0000256" key="3">
    <source>
        <dbReference type="ARBA" id="ARBA00022475"/>
    </source>
</evidence>
<dbReference type="OrthoDB" id="9766870at2"/>
<dbReference type="Pfam" id="PF12911">
    <property type="entry name" value="OppC_N"/>
    <property type="match status" value="1"/>
</dbReference>
<keyword evidence="4 9" id="KW-0812">Transmembrane</keyword>
<gene>
    <name evidence="11" type="ORF">RSO01_64180</name>
</gene>
<dbReference type="EMBL" id="BKAJ01000122">
    <property type="protein sequence ID" value="GEP59252.1"/>
    <property type="molecule type" value="Genomic_DNA"/>
</dbReference>
<evidence type="ECO:0000256" key="9">
    <source>
        <dbReference type="RuleBase" id="RU363032"/>
    </source>
</evidence>
<evidence type="ECO:0000256" key="4">
    <source>
        <dbReference type="ARBA" id="ARBA00022692"/>
    </source>
</evidence>
<evidence type="ECO:0000256" key="5">
    <source>
        <dbReference type="ARBA" id="ARBA00022856"/>
    </source>
</evidence>
<proteinExistence type="inferred from homology"/>
<feature type="transmembrane region" description="Helical" evidence="9">
    <location>
        <begin position="101"/>
        <end position="121"/>
    </location>
</feature>
<keyword evidence="5" id="KW-0571">Peptide transport</keyword>
<dbReference type="CDD" id="cd06261">
    <property type="entry name" value="TM_PBP2"/>
    <property type="match status" value="1"/>
</dbReference>
<comment type="subcellular location">
    <subcellularLocation>
        <location evidence="1 9">Cell membrane</location>
        <topology evidence="1 9">Multi-pass membrane protein</topology>
    </subcellularLocation>
</comment>
<dbReference type="GO" id="GO:0015031">
    <property type="term" value="P:protein transport"/>
    <property type="evidence" value="ECO:0007669"/>
    <property type="project" value="UniProtKB-KW"/>
</dbReference>
<dbReference type="RefSeq" id="WP_147154608.1">
    <property type="nucleotide sequence ID" value="NZ_BKAJ01000122.1"/>
</dbReference>
<evidence type="ECO:0000256" key="2">
    <source>
        <dbReference type="ARBA" id="ARBA00022448"/>
    </source>
</evidence>
<comment type="similarity">
    <text evidence="9">Belongs to the binding-protein-dependent transport system permease family.</text>
</comment>
<reference evidence="11 12" key="1">
    <citation type="submission" date="2019-07" db="EMBL/GenBank/DDBJ databases">
        <title>Whole genome shotgun sequence of Reyranella soli NBRC 108950.</title>
        <authorList>
            <person name="Hosoyama A."/>
            <person name="Uohara A."/>
            <person name="Ohji S."/>
            <person name="Ichikawa N."/>
        </authorList>
    </citation>
    <scope>NUCLEOTIDE SEQUENCE [LARGE SCALE GENOMIC DNA]</scope>
    <source>
        <strain evidence="11 12">NBRC 108950</strain>
    </source>
</reference>
<evidence type="ECO:0000313" key="12">
    <source>
        <dbReference type="Proteomes" id="UP000321058"/>
    </source>
</evidence>
<accession>A0A512NK01</accession>
<dbReference type="InterPro" id="IPR050366">
    <property type="entry name" value="BP-dependent_transpt_permease"/>
</dbReference>
<feature type="transmembrane region" description="Helical" evidence="9">
    <location>
        <begin position="160"/>
        <end position="179"/>
    </location>
</feature>
<dbReference type="SUPFAM" id="SSF161098">
    <property type="entry name" value="MetI-like"/>
    <property type="match status" value="1"/>
</dbReference>
<feature type="transmembrane region" description="Helical" evidence="9">
    <location>
        <begin position="36"/>
        <end position="57"/>
    </location>
</feature>
<dbReference type="InterPro" id="IPR000515">
    <property type="entry name" value="MetI-like"/>
</dbReference>
<protein>
    <submittedName>
        <fullName evidence="11">ABC transporter permease</fullName>
    </submittedName>
</protein>
<dbReference type="Proteomes" id="UP000321058">
    <property type="component" value="Unassembled WGS sequence"/>
</dbReference>
<evidence type="ECO:0000256" key="6">
    <source>
        <dbReference type="ARBA" id="ARBA00022927"/>
    </source>
</evidence>
<keyword evidence="7 9" id="KW-1133">Transmembrane helix</keyword>
<dbReference type="GO" id="GO:0015833">
    <property type="term" value="P:peptide transport"/>
    <property type="evidence" value="ECO:0007669"/>
    <property type="project" value="UniProtKB-KW"/>
</dbReference>
<keyword evidence="6" id="KW-0653">Protein transport</keyword>
<dbReference type="InterPro" id="IPR025966">
    <property type="entry name" value="OppC_N"/>
</dbReference>
<dbReference type="GO" id="GO:0005886">
    <property type="term" value="C:plasma membrane"/>
    <property type="evidence" value="ECO:0007669"/>
    <property type="project" value="UniProtKB-SubCell"/>
</dbReference>
<feature type="transmembrane region" description="Helical" evidence="9">
    <location>
        <begin position="225"/>
        <end position="246"/>
    </location>
</feature>
<feature type="domain" description="ABC transmembrane type-1" evidence="10">
    <location>
        <begin position="97"/>
        <end position="287"/>
    </location>
</feature>
<organism evidence="11 12">
    <name type="scientific">Reyranella soli</name>
    <dbReference type="NCBI Taxonomy" id="1230389"/>
    <lineage>
        <taxon>Bacteria</taxon>
        <taxon>Pseudomonadati</taxon>
        <taxon>Pseudomonadota</taxon>
        <taxon>Alphaproteobacteria</taxon>
        <taxon>Hyphomicrobiales</taxon>
        <taxon>Reyranellaceae</taxon>
        <taxon>Reyranella</taxon>
    </lineage>
</organism>
<feature type="transmembrane region" description="Helical" evidence="9">
    <location>
        <begin position="266"/>
        <end position="287"/>
    </location>
</feature>
<keyword evidence="12" id="KW-1185">Reference proteome</keyword>
<dbReference type="Gene3D" id="1.10.3720.10">
    <property type="entry name" value="MetI-like"/>
    <property type="match status" value="1"/>
</dbReference>
<dbReference type="PANTHER" id="PTHR43386">
    <property type="entry name" value="OLIGOPEPTIDE TRANSPORT SYSTEM PERMEASE PROTEIN APPC"/>
    <property type="match status" value="1"/>
</dbReference>
<evidence type="ECO:0000256" key="1">
    <source>
        <dbReference type="ARBA" id="ARBA00004651"/>
    </source>
</evidence>
<evidence type="ECO:0000256" key="8">
    <source>
        <dbReference type="ARBA" id="ARBA00023136"/>
    </source>
</evidence>
<dbReference type="PANTHER" id="PTHR43386:SF1">
    <property type="entry name" value="D,D-DIPEPTIDE TRANSPORT SYSTEM PERMEASE PROTEIN DDPC-RELATED"/>
    <property type="match status" value="1"/>
</dbReference>
<feature type="transmembrane region" description="Helical" evidence="9">
    <location>
        <begin position="133"/>
        <end position="154"/>
    </location>
</feature>
<evidence type="ECO:0000313" key="11">
    <source>
        <dbReference type="EMBL" id="GEP59252.1"/>
    </source>
</evidence>
<name>A0A512NK01_9HYPH</name>
<dbReference type="InterPro" id="IPR035906">
    <property type="entry name" value="MetI-like_sf"/>
</dbReference>
<comment type="caution">
    <text evidence="11">The sequence shown here is derived from an EMBL/GenBank/DDBJ whole genome shotgun (WGS) entry which is preliminary data.</text>
</comment>
<keyword evidence="2 9" id="KW-0813">Transport</keyword>
<dbReference type="GO" id="GO:0055085">
    <property type="term" value="P:transmembrane transport"/>
    <property type="evidence" value="ECO:0007669"/>
    <property type="project" value="InterPro"/>
</dbReference>
<keyword evidence="8 9" id="KW-0472">Membrane</keyword>
<evidence type="ECO:0000259" key="10">
    <source>
        <dbReference type="PROSITE" id="PS50928"/>
    </source>
</evidence>
<dbReference type="AlphaFoldDB" id="A0A512NK01"/>
<keyword evidence="3" id="KW-1003">Cell membrane</keyword>